<feature type="transmembrane region" description="Helical" evidence="1">
    <location>
        <begin position="69"/>
        <end position="92"/>
    </location>
</feature>
<dbReference type="AlphaFoldDB" id="A0A0K2TD91"/>
<protein>
    <submittedName>
        <fullName evidence="2">Uncharacterized protein</fullName>
    </submittedName>
</protein>
<feature type="transmembrane region" description="Helical" evidence="1">
    <location>
        <begin position="199"/>
        <end position="222"/>
    </location>
</feature>
<feature type="transmembrane region" description="Helical" evidence="1">
    <location>
        <begin position="35"/>
        <end position="57"/>
    </location>
</feature>
<feature type="transmembrane region" description="Helical" evidence="1">
    <location>
        <begin position="134"/>
        <end position="153"/>
    </location>
</feature>
<feature type="transmembrane region" description="Helical" evidence="1">
    <location>
        <begin position="165"/>
        <end position="187"/>
    </location>
</feature>
<proteinExistence type="predicted"/>
<keyword evidence="1" id="KW-0812">Transmembrane</keyword>
<sequence length="285" mass="33555">MEDYDFTTLLPFENYSNYEDIFTEMTNVPVPRDEVIIDIVTTVLTLIPYAIAIHHSYKNLDKDLNSKLLLGYFVLSWISMILKVTIHMLGFFGRVNDLILNVISIYILFYEINSGFTLALGLDALLITYPRFKLLHRWIVFVSLLSTRLLTWLVPYEISHDYHSIIIQVDSFVILTLNIIIFINLFVRIYSIYKTMDNIGLQKAILVFLLLQLSHHFFLIYLEAYSKFLGHFYTSNYSVTVLNFIRPTVYIFLVRNQSPYCHKVFFYWMGNEEIRESSSSFSIHP</sequence>
<accession>A0A0K2TD91</accession>
<dbReference type="EMBL" id="HACA01006045">
    <property type="protein sequence ID" value="CDW23406.1"/>
    <property type="molecule type" value="Transcribed_RNA"/>
</dbReference>
<reference evidence="2" key="1">
    <citation type="submission" date="2014-05" db="EMBL/GenBank/DDBJ databases">
        <authorList>
            <person name="Chronopoulou M."/>
        </authorList>
    </citation>
    <scope>NUCLEOTIDE SEQUENCE</scope>
    <source>
        <tissue evidence="2">Whole organism</tissue>
    </source>
</reference>
<evidence type="ECO:0000256" key="1">
    <source>
        <dbReference type="SAM" id="Phobius"/>
    </source>
</evidence>
<keyword evidence="1" id="KW-0472">Membrane</keyword>
<evidence type="ECO:0000313" key="2">
    <source>
        <dbReference type="EMBL" id="CDW23406.1"/>
    </source>
</evidence>
<name>A0A0K2TD91_LEPSM</name>
<feature type="transmembrane region" description="Helical" evidence="1">
    <location>
        <begin position="234"/>
        <end position="253"/>
    </location>
</feature>
<organism evidence="2">
    <name type="scientific">Lepeophtheirus salmonis</name>
    <name type="common">Salmon louse</name>
    <name type="synonym">Caligus salmonis</name>
    <dbReference type="NCBI Taxonomy" id="72036"/>
    <lineage>
        <taxon>Eukaryota</taxon>
        <taxon>Metazoa</taxon>
        <taxon>Ecdysozoa</taxon>
        <taxon>Arthropoda</taxon>
        <taxon>Crustacea</taxon>
        <taxon>Multicrustacea</taxon>
        <taxon>Hexanauplia</taxon>
        <taxon>Copepoda</taxon>
        <taxon>Siphonostomatoida</taxon>
        <taxon>Caligidae</taxon>
        <taxon>Lepeophtheirus</taxon>
    </lineage>
</organism>
<keyword evidence="1" id="KW-1133">Transmembrane helix</keyword>
<feature type="transmembrane region" description="Helical" evidence="1">
    <location>
        <begin position="98"/>
        <end position="122"/>
    </location>
</feature>